<gene>
    <name evidence="7" type="ORF">SNE40_012002</name>
</gene>
<name>A0AAN8PKK6_PATCE</name>
<dbReference type="Pfam" id="PF00151">
    <property type="entry name" value="Lipase"/>
    <property type="match status" value="1"/>
</dbReference>
<dbReference type="InterPro" id="IPR000734">
    <property type="entry name" value="TAG_lipase"/>
</dbReference>
<evidence type="ECO:0000256" key="2">
    <source>
        <dbReference type="ARBA" id="ARBA00010701"/>
    </source>
</evidence>
<dbReference type="PRINTS" id="PR00821">
    <property type="entry name" value="TAGLIPASE"/>
</dbReference>
<dbReference type="EMBL" id="JAZGQO010000008">
    <property type="protein sequence ID" value="KAK6179697.1"/>
    <property type="molecule type" value="Genomic_DNA"/>
</dbReference>
<comment type="similarity">
    <text evidence="2 4">Belongs to the AB hydrolase superfamily. Lipase family.</text>
</comment>
<proteinExistence type="inferred from homology"/>
<dbReference type="PANTHER" id="PTHR11610:SF181">
    <property type="entry name" value="INACTIVE PANCREATIC LIPASE-RELATED PROTEIN 1-LIKE"/>
    <property type="match status" value="1"/>
</dbReference>
<feature type="domain" description="Lipase" evidence="6">
    <location>
        <begin position="34"/>
        <end position="344"/>
    </location>
</feature>
<evidence type="ECO:0000256" key="1">
    <source>
        <dbReference type="ARBA" id="ARBA00004613"/>
    </source>
</evidence>
<evidence type="ECO:0000256" key="5">
    <source>
        <dbReference type="SAM" id="SignalP"/>
    </source>
</evidence>
<dbReference type="Proteomes" id="UP001347796">
    <property type="component" value="Unassembled WGS sequence"/>
</dbReference>
<dbReference type="GO" id="GO:0005615">
    <property type="term" value="C:extracellular space"/>
    <property type="evidence" value="ECO:0007669"/>
    <property type="project" value="TreeGrafter"/>
</dbReference>
<keyword evidence="3" id="KW-0964">Secreted</keyword>
<organism evidence="7 8">
    <name type="scientific">Patella caerulea</name>
    <name type="common">Rayed Mediterranean limpet</name>
    <dbReference type="NCBI Taxonomy" id="87958"/>
    <lineage>
        <taxon>Eukaryota</taxon>
        <taxon>Metazoa</taxon>
        <taxon>Spiralia</taxon>
        <taxon>Lophotrochozoa</taxon>
        <taxon>Mollusca</taxon>
        <taxon>Gastropoda</taxon>
        <taxon>Patellogastropoda</taxon>
        <taxon>Patelloidea</taxon>
        <taxon>Patellidae</taxon>
        <taxon>Patella</taxon>
    </lineage>
</organism>
<keyword evidence="8" id="KW-1185">Reference proteome</keyword>
<comment type="caution">
    <text evidence="7">The sequence shown here is derived from an EMBL/GenBank/DDBJ whole genome shotgun (WGS) entry which is preliminary data.</text>
</comment>
<dbReference type="Gene3D" id="3.40.50.1820">
    <property type="entry name" value="alpha/beta hydrolase"/>
    <property type="match status" value="1"/>
</dbReference>
<sequence length="345" mass="38237">MRCSVILLVFTCVCVQGWLFKKREVCYGNDYGCFEEYENTKKLPESPEKIGLRLVLNNRQKPDINNPDYLDPNDINIISNSAYNGAKKLVLIIHGFQGSSDDKWVRDMVKELLLVDDVNIVGVDWEHGAKRIDYHQAVANTRLVGKMVSNFLKVAHTAMGTSYSDMHIVGHSLGAHIAGYAGKDTPGLRRITGLDPAGPCFKNYGALIRLDPTDALFVDVIHTDDEELIRLGLGIGIPVGHADFYPNGGKDQPGCSYQETSWLKQLLLNGVGEITDLVACNHMRAVYLYTASMNKCSFVSSLCSSYSAYTNGECNMASATMGYWLNTINQEGKYYLITGSVEPYC</sequence>
<evidence type="ECO:0000259" key="6">
    <source>
        <dbReference type="Pfam" id="PF00151"/>
    </source>
</evidence>
<dbReference type="InterPro" id="IPR029058">
    <property type="entry name" value="AB_hydrolase_fold"/>
</dbReference>
<evidence type="ECO:0000313" key="7">
    <source>
        <dbReference type="EMBL" id="KAK6179697.1"/>
    </source>
</evidence>
<evidence type="ECO:0000256" key="4">
    <source>
        <dbReference type="RuleBase" id="RU004262"/>
    </source>
</evidence>
<dbReference type="InterPro" id="IPR033906">
    <property type="entry name" value="Lipase_N"/>
</dbReference>
<feature type="chain" id="PRO_5042938738" description="Lipase domain-containing protein" evidence="5">
    <location>
        <begin position="18"/>
        <end position="345"/>
    </location>
</feature>
<keyword evidence="5" id="KW-0732">Signal</keyword>
<dbReference type="InterPro" id="IPR013818">
    <property type="entry name" value="Lipase"/>
</dbReference>
<dbReference type="SUPFAM" id="SSF53474">
    <property type="entry name" value="alpha/beta-Hydrolases"/>
    <property type="match status" value="1"/>
</dbReference>
<dbReference type="GO" id="GO:0016298">
    <property type="term" value="F:lipase activity"/>
    <property type="evidence" value="ECO:0007669"/>
    <property type="project" value="InterPro"/>
</dbReference>
<evidence type="ECO:0000256" key="3">
    <source>
        <dbReference type="ARBA" id="ARBA00022525"/>
    </source>
</evidence>
<protein>
    <recommendedName>
        <fullName evidence="6">Lipase domain-containing protein</fullName>
    </recommendedName>
</protein>
<dbReference type="PANTHER" id="PTHR11610">
    <property type="entry name" value="LIPASE"/>
    <property type="match status" value="1"/>
</dbReference>
<dbReference type="AlphaFoldDB" id="A0AAN8PKK6"/>
<feature type="signal peptide" evidence="5">
    <location>
        <begin position="1"/>
        <end position="17"/>
    </location>
</feature>
<dbReference type="GO" id="GO:0016042">
    <property type="term" value="P:lipid catabolic process"/>
    <property type="evidence" value="ECO:0007669"/>
    <property type="project" value="TreeGrafter"/>
</dbReference>
<reference evidence="7 8" key="1">
    <citation type="submission" date="2024-01" db="EMBL/GenBank/DDBJ databases">
        <title>The genome of the rayed Mediterranean limpet Patella caerulea (Linnaeus, 1758).</title>
        <authorList>
            <person name="Anh-Thu Weber A."/>
            <person name="Halstead-Nussloch G."/>
        </authorList>
    </citation>
    <scope>NUCLEOTIDE SEQUENCE [LARGE SCALE GENOMIC DNA]</scope>
    <source>
        <strain evidence="7">AATW-2023a</strain>
        <tissue evidence="7">Whole specimen</tissue>
    </source>
</reference>
<dbReference type="CDD" id="cd00707">
    <property type="entry name" value="Pancreat_lipase_like"/>
    <property type="match status" value="1"/>
</dbReference>
<accession>A0AAN8PKK6</accession>
<comment type="subcellular location">
    <subcellularLocation>
        <location evidence="1">Secreted</location>
    </subcellularLocation>
</comment>
<evidence type="ECO:0000313" key="8">
    <source>
        <dbReference type="Proteomes" id="UP001347796"/>
    </source>
</evidence>